<dbReference type="GO" id="GO:0015833">
    <property type="term" value="P:peptide transport"/>
    <property type="evidence" value="ECO:0007669"/>
    <property type="project" value="TreeGrafter"/>
</dbReference>
<comment type="similarity">
    <text evidence="1">Belongs to the bacterial solute-binding protein 5 family.</text>
</comment>
<dbReference type="PANTHER" id="PTHR30290:SF9">
    <property type="entry name" value="OLIGOPEPTIDE-BINDING PROTEIN APPA"/>
    <property type="match status" value="1"/>
</dbReference>
<feature type="chain" id="PRO_5013942681" evidence="4">
    <location>
        <begin position="23"/>
        <end position="684"/>
    </location>
</feature>
<gene>
    <name evidence="6" type="ORF">CSA56_12110</name>
</gene>
<dbReference type="InterPro" id="IPR039424">
    <property type="entry name" value="SBP_5"/>
</dbReference>
<feature type="signal peptide" evidence="4">
    <location>
        <begin position="1"/>
        <end position="22"/>
    </location>
</feature>
<feature type="domain" description="Solute-binding protein family 5" evidence="5">
    <location>
        <begin position="151"/>
        <end position="558"/>
    </location>
</feature>
<dbReference type="PANTHER" id="PTHR30290">
    <property type="entry name" value="PERIPLASMIC BINDING COMPONENT OF ABC TRANSPORTER"/>
    <property type="match status" value="1"/>
</dbReference>
<dbReference type="Proteomes" id="UP000230821">
    <property type="component" value="Unassembled WGS sequence"/>
</dbReference>
<proteinExistence type="inferred from homology"/>
<protein>
    <submittedName>
        <fullName evidence="6">Galactoside ABC transporter substrate-binding protein</fullName>
    </submittedName>
</protein>
<evidence type="ECO:0000256" key="4">
    <source>
        <dbReference type="SAM" id="SignalP"/>
    </source>
</evidence>
<evidence type="ECO:0000256" key="2">
    <source>
        <dbReference type="ARBA" id="ARBA00022448"/>
    </source>
</evidence>
<comment type="caution">
    <text evidence="6">The sequence shown here is derived from an EMBL/GenBank/DDBJ whole genome shotgun (WGS) entry which is preliminary data.</text>
</comment>
<organism evidence="6 7">
    <name type="scientific">candidate division KSB3 bacterium</name>
    <dbReference type="NCBI Taxonomy" id="2044937"/>
    <lineage>
        <taxon>Bacteria</taxon>
        <taxon>candidate division KSB3</taxon>
    </lineage>
</organism>
<dbReference type="Gene3D" id="3.10.105.10">
    <property type="entry name" value="Dipeptide-binding Protein, Domain 3"/>
    <property type="match status" value="1"/>
</dbReference>
<evidence type="ECO:0000313" key="6">
    <source>
        <dbReference type="EMBL" id="PIE33311.1"/>
    </source>
</evidence>
<sequence length="684" mass="78106">MRKFISIACTVLMMLSASLTFAELQGPVEYPEGKPMSGGKEVVKYDLDDMLTYKKLESYSQPAWMDKLVEDGTLPPVEERLPEEPFVYLASGMSSGPGEYGGMWRDFSAVPTEGWNLAAGQTQGWFGINYIYQESLTKSGPMFMRKDKAEPLPNLAKSWKWAEDGKVLIMDLIKGAKWSDGDPFDAEDVIFTWEDMILDPQVNSWTSRSTWQISGEDITLEAIDEYTLKWTFPKAYPIAYLFNMDFLDFSIAPAHWLKPKHPKYNTDMDYVSFENCMPPNDLPVPSMGPWIPVSYKTDEFMVMRRNPYYWKVDENGKQLPYLDEVTFEKGSSGIGRTMGTMAGSLDHTNLENPGVFVETLKRMQQPDAHFYVEWGPEMLSFPLELNLSANLGVTSDRDRELRKLFRDLRFRRAVSQAIDREGVGQSIIRGPFLRPFPGGIYPGSLYYDRASVVFYPYAPDTSKALLAELGFKDTDGDGVLNWTDGALKGENLIIQLNANEDQVAGMQVAEALVPMLGAIGIQVNYRPIKQTVLLEKINSGVWEMLVERGESQYAVPFTKYNEIAPLTDERPYWHRAGAEPRELLPFEEDLIRLTQDFSVEVDFEKRKAQMSEFNKIFTENIYRIDTVVGRYGLALAKRFQNVPTGTPPFFYQWTWGNVQPDQVWVKPEDQLQQTMPNTVPIYKK</sequence>
<dbReference type="GO" id="GO:1904680">
    <property type="term" value="F:peptide transmembrane transporter activity"/>
    <property type="evidence" value="ECO:0007669"/>
    <property type="project" value="TreeGrafter"/>
</dbReference>
<dbReference type="Gene3D" id="3.40.190.10">
    <property type="entry name" value="Periplasmic binding protein-like II"/>
    <property type="match status" value="1"/>
</dbReference>
<dbReference type="AlphaFoldDB" id="A0A2G6KCC2"/>
<evidence type="ECO:0000313" key="7">
    <source>
        <dbReference type="Proteomes" id="UP000230821"/>
    </source>
</evidence>
<evidence type="ECO:0000256" key="3">
    <source>
        <dbReference type="ARBA" id="ARBA00022729"/>
    </source>
</evidence>
<dbReference type="SUPFAM" id="SSF53850">
    <property type="entry name" value="Periplasmic binding protein-like II"/>
    <property type="match status" value="1"/>
</dbReference>
<accession>A0A2G6KCC2</accession>
<dbReference type="Pfam" id="PF00496">
    <property type="entry name" value="SBP_bac_5"/>
    <property type="match status" value="1"/>
</dbReference>
<keyword evidence="3 4" id="KW-0732">Signal</keyword>
<dbReference type="EMBL" id="PDSK01000100">
    <property type="protein sequence ID" value="PIE33311.1"/>
    <property type="molecule type" value="Genomic_DNA"/>
</dbReference>
<name>A0A2G6KCC2_9BACT</name>
<keyword evidence="2" id="KW-0813">Transport</keyword>
<reference evidence="6 7" key="1">
    <citation type="submission" date="2017-10" db="EMBL/GenBank/DDBJ databases">
        <title>Novel microbial diversity and functional potential in the marine mammal oral microbiome.</title>
        <authorList>
            <person name="Dudek N.K."/>
            <person name="Sun C.L."/>
            <person name="Burstein D."/>
            <person name="Kantor R.S."/>
            <person name="Aliaga Goltsman D.S."/>
            <person name="Bik E.M."/>
            <person name="Thomas B.C."/>
            <person name="Banfield J.F."/>
            <person name="Relman D.A."/>
        </authorList>
    </citation>
    <scope>NUCLEOTIDE SEQUENCE [LARGE SCALE GENOMIC DNA]</scope>
    <source>
        <strain evidence="6">DOLJORAL78_47_16</strain>
    </source>
</reference>
<evidence type="ECO:0000259" key="5">
    <source>
        <dbReference type="Pfam" id="PF00496"/>
    </source>
</evidence>
<evidence type="ECO:0000256" key="1">
    <source>
        <dbReference type="ARBA" id="ARBA00005695"/>
    </source>
</evidence>
<dbReference type="InterPro" id="IPR000914">
    <property type="entry name" value="SBP_5_dom"/>
</dbReference>